<dbReference type="PROSITE" id="PS00636">
    <property type="entry name" value="DNAJ_1"/>
    <property type="match status" value="1"/>
</dbReference>
<sequence length="309" mass="34392">MEEDFYLLLGLTTSGPEVPQAAIRKAYRVRALLCHPDKRGDDPVAAAEFVSLQRAYDVLGDEQARAAYDELLRLRKERLQKENHLSAKRRKMMQDLHDRERAHEIEKKAKVVEEQAAARLKVEIARIRKQRAQQQEKVPLFSDKRNLSVPSPGTAHHIDASDIDKTIKVTWACLEGGSGGYSAEQLKDIFKEFGEVEDIVIRQGKSRMKSSALLVMGSKEAVIAATQRPCGNISNPLLVVPAMVTTGAASVTSELLHPVAASQPTTRVSNGLVGASYRSFEDVTLLKMRQAAERARLEKEIRDKDAREA</sequence>
<reference evidence="2" key="1">
    <citation type="submission" date="2024-02" db="EMBL/GenBank/DDBJ databases">
        <authorList>
            <consortium name="ELIXIR-Norway"/>
            <consortium name="Elixir Norway"/>
        </authorList>
    </citation>
    <scope>NUCLEOTIDE SEQUENCE</scope>
</reference>
<keyword evidence="3" id="KW-1185">Reference proteome</keyword>
<evidence type="ECO:0000313" key="2">
    <source>
        <dbReference type="EMBL" id="CAK9223022.1"/>
    </source>
</evidence>
<proteinExistence type="predicted"/>
<evidence type="ECO:0000313" key="3">
    <source>
        <dbReference type="Proteomes" id="UP001497512"/>
    </source>
</evidence>
<dbReference type="CDD" id="cd12429">
    <property type="entry name" value="RRM_DNAJC17"/>
    <property type="match status" value="1"/>
</dbReference>
<protein>
    <recommendedName>
        <fullName evidence="1">J domain-containing protein</fullName>
    </recommendedName>
</protein>
<dbReference type="PANTHER" id="PTHR45098">
    <property type="entry name" value="DNAJ DOMAIN CONTAINING PROTEIN, EXPRESSED"/>
    <property type="match status" value="1"/>
</dbReference>
<name>A0ABP0UJG9_9BRYO</name>
<dbReference type="Gene3D" id="1.10.287.110">
    <property type="entry name" value="DnaJ domain"/>
    <property type="match status" value="1"/>
</dbReference>
<dbReference type="InterPro" id="IPR001623">
    <property type="entry name" value="DnaJ_domain"/>
</dbReference>
<dbReference type="Pfam" id="PF00226">
    <property type="entry name" value="DnaJ"/>
    <property type="match status" value="1"/>
</dbReference>
<dbReference type="SUPFAM" id="SSF46565">
    <property type="entry name" value="Chaperone J-domain"/>
    <property type="match status" value="1"/>
</dbReference>
<dbReference type="InterPro" id="IPR012677">
    <property type="entry name" value="Nucleotide-bd_a/b_plait_sf"/>
</dbReference>
<dbReference type="InterPro" id="IPR018253">
    <property type="entry name" value="DnaJ_domain_CS"/>
</dbReference>
<accession>A0ABP0UJG9</accession>
<dbReference type="InterPro" id="IPR035979">
    <property type="entry name" value="RBD_domain_sf"/>
</dbReference>
<dbReference type="PANTHER" id="PTHR45098:SF1">
    <property type="entry name" value="DNAJ DOMAIN CONTAINING PROTEIN, EXPRESSED"/>
    <property type="match status" value="1"/>
</dbReference>
<dbReference type="InterPro" id="IPR034254">
    <property type="entry name" value="DNAJC17_RRM"/>
</dbReference>
<dbReference type="SMART" id="SM00271">
    <property type="entry name" value="DnaJ"/>
    <property type="match status" value="1"/>
</dbReference>
<dbReference type="Proteomes" id="UP001497512">
    <property type="component" value="Chromosome 4"/>
</dbReference>
<evidence type="ECO:0000259" key="1">
    <source>
        <dbReference type="PROSITE" id="PS50076"/>
    </source>
</evidence>
<feature type="domain" description="J" evidence="1">
    <location>
        <begin position="4"/>
        <end position="72"/>
    </location>
</feature>
<dbReference type="EMBL" id="OZ019896">
    <property type="protein sequence ID" value="CAK9223022.1"/>
    <property type="molecule type" value="Genomic_DNA"/>
</dbReference>
<dbReference type="InterPro" id="IPR036869">
    <property type="entry name" value="J_dom_sf"/>
</dbReference>
<dbReference type="PROSITE" id="PS50076">
    <property type="entry name" value="DNAJ_2"/>
    <property type="match status" value="1"/>
</dbReference>
<dbReference type="CDD" id="cd06257">
    <property type="entry name" value="DnaJ"/>
    <property type="match status" value="1"/>
</dbReference>
<dbReference type="SUPFAM" id="SSF54928">
    <property type="entry name" value="RNA-binding domain, RBD"/>
    <property type="match status" value="1"/>
</dbReference>
<organism evidence="2 3">
    <name type="scientific">Sphagnum troendelagicum</name>
    <dbReference type="NCBI Taxonomy" id="128251"/>
    <lineage>
        <taxon>Eukaryota</taxon>
        <taxon>Viridiplantae</taxon>
        <taxon>Streptophyta</taxon>
        <taxon>Embryophyta</taxon>
        <taxon>Bryophyta</taxon>
        <taxon>Sphagnophytina</taxon>
        <taxon>Sphagnopsida</taxon>
        <taxon>Sphagnales</taxon>
        <taxon>Sphagnaceae</taxon>
        <taxon>Sphagnum</taxon>
    </lineage>
</organism>
<gene>
    <name evidence="2" type="ORF">CSSPTR1EN2_LOCUS16624</name>
</gene>
<dbReference type="Gene3D" id="3.30.70.330">
    <property type="match status" value="1"/>
</dbReference>